<feature type="domain" description="TonB C-terminal" evidence="11">
    <location>
        <begin position="152"/>
        <end position="247"/>
    </location>
</feature>
<keyword evidence="3" id="KW-0813">Transport</keyword>
<reference evidence="13" key="1">
    <citation type="journal article" date="2019" name="Int. J. Syst. Evol. Microbiol.">
        <title>The Global Catalogue of Microorganisms (GCM) 10K type strain sequencing project: providing services to taxonomists for standard genome sequencing and annotation.</title>
        <authorList>
            <consortium name="The Broad Institute Genomics Platform"/>
            <consortium name="The Broad Institute Genome Sequencing Center for Infectious Disease"/>
            <person name="Wu L."/>
            <person name="Ma J."/>
        </authorList>
    </citation>
    <scope>NUCLEOTIDE SEQUENCE [LARGE SCALE GENOMIC DNA]</scope>
    <source>
        <strain evidence="13">CCUG 50349</strain>
    </source>
</reference>
<evidence type="ECO:0000259" key="11">
    <source>
        <dbReference type="PROSITE" id="PS52015"/>
    </source>
</evidence>
<dbReference type="SUPFAM" id="SSF74653">
    <property type="entry name" value="TolA/TonB C-terminal domain"/>
    <property type="match status" value="1"/>
</dbReference>
<dbReference type="PRINTS" id="PR01374">
    <property type="entry name" value="TONBPROTEIN"/>
</dbReference>
<dbReference type="Gene3D" id="3.30.1150.10">
    <property type="match status" value="1"/>
</dbReference>
<dbReference type="InterPro" id="IPR051045">
    <property type="entry name" value="TonB-dependent_transducer"/>
</dbReference>
<dbReference type="InterPro" id="IPR003538">
    <property type="entry name" value="TonB"/>
</dbReference>
<dbReference type="RefSeq" id="WP_379738579.1">
    <property type="nucleotide sequence ID" value="NZ_JBHSGW010000003.1"/>
</dbReference>
<dbReference type="NCBIfam" id="TIGR01352">
    <property type="entry name" value="tonB_Cterm"/>
    <property type="match status" value="1"/>
</dbReference>
<feature type="transmembrane region" description="Helical" evidence="10">
    <location>
        <begin position="16"/>
        <end position="34"/>
    </location>
</feature>
<keyword evidence="9 10" id="KW-0472">Membrane</keyword>
<keyword evidence="13" id="KW-1185">Reference proteome</keyword>
<dbReference type="PANTHER" id="PTHR33446:SF2">
    <property type="entry name" value="PROTEIN TONB"/>
    <property type="match status" value="1"/>
</dbReference>
<name>A0ABV9P276_9FLAO</name>
<sequence length="247" mass="27637">MQPKKNPNVDAKRNSLLYFQIGLAAITVLTYIAIEVKTPDPVIIVEKPKIVDNFIDEEIIPLTMQVQKAPPPPPPAPEVIQIVEDKVVIEDKKIETTETNEKQEVKVVKAAAVGNADVGVEDLDVDVPFAVLEDVPLFPGCEKVPRSQQKDCFMEQMNKHIKKYFEYPSKAREDGVQGRITVLFVIDKNGNVTNLRMKGLNKKGGELLENEAERIIKKLPKFTPGKQRGKPVGVSYAQPIVFKLENQ</sequence>
<evidence type="ECO:0000313" key="13">
    <source>
        <dbReference type="Proteomes" id="UP001595885"/>
    </source>
</evidence>
<comment type="subcellular location">
    <subcellularLocation>
        <location evidence="1">Cell inner membrane</location>
        <topology evidence="1">Single-pass membrane protein</topology>
        <orientation evidence="1">Periplasmic side</orientation>
    </subcellularLocation>
</comment>
<gene>
    <name evidence="12" type="ORF">ACFO3U_04680</name>
</gene>
<evidence type="ECO:0000256" key="7">
    <source>
        <dbReference type="ARBA" id="ARBA00022927"/>
    </source>
</evidence>
<keyword evidence="7" id="KW-0653">Protein transport</keyword>
<comment type="caution">
    <text evidence="12">The sequence shown here is derived from an EMBL/GenBank/DDBJ whole genome shotgun (WGS) entry which is preliminary data.</text>
</comment>
<dbReference type="Pfam" id="PF03544">
    <property type="entry name" value="TonB_C"/>
    <property type="match status" value="1"/>
</dbReference>
<dbReference type="InterPro" id="IPR006260">
    <property type="entry name" value="TonB/TolA_C"/>
</dbReference>
<evidence type="ECO:0000256" key="9">
    <source>
        <dbReference type="ARBA" id="ARBA00023136"/>
    </source>
</evidence>
<dbReference type="Proteomes" id="UP001595885">
    <property type="component" value="Unassembled WGS sequence"/>
</dbReference>
<keyword evidence="6 10" id="KW-0812">Transmembrane</keyword>
<dbReference type="PANTHER" id="PTHR33446">
    <property type="entry name" value="PROTEIN TONB-RELATED"/>
    <property type="match status" value="1"/>
</dbReference>
<evidence type="ECO:0000256" key="4">
    <source>
        <dbReference type="ARBA" id="ARBA00022475"/>
    </source>
</evidence>
<evidence type="ECO:0000256" key="10">
    <source>
        <dbReference type="SAM" id="Phobius"/>
    </source>
</evidence>
<keyword evidence="5" id="KW-0997">Cell inner membrane</keyword>
<evidence type="ECO:0000256" key="1">
    <source>
        <dbReference type="ARBA" id="ARBA00004383"/>
    </source>
</evidence>
<dbReference type="PROSITE" id="PS52015">
    <property type="entry name" value="TONB_CTD"/>
    <property type="match status" value="1"/>
</dbReference>
<protein>
    <submittedName>
        <fullName evidence="12">Energy transducer TonB</fullName>
    </submittedName>
</protein>
<evidence type="ECO:0000256" key="8">
    <source>
        <dbReference type="ARBA" id="ARBA00022989"/>
    </source>
</evidence>
<dbReference type="EMBL" id="JBHSGW010000003">
    <property type="protein sequence ID" value="MFC4739281.1"/>
    <property type="molecule type" value="Genomic_DNA"/>
</dbReference>
<evidence type="ECO:0000313" key="12">
    <source>
        <dbReference type="EMBL" id="MFC4739281.1"/>
    </source>
</evidence>
<evidence type="ECO:0000256" key="3">
    <source>
        <dbReference type="ARBA" id="ARBA00022448"/>
    </source>
</evidence>
<evidence type="ECO:0000256" key="2">
    <source>
        <dbReference type="ARBA" id="ARBA00006555"/>
    </source>
</evidence>
<organism evidence="12 13">
    <name type="scientific">Flavobacterium ponti</name>
    <dbReference type="NCBI Taxonomy" id="665133"/>
    <lineage>
        <taxon>Bacteria</taxon>
        <taxon>Pseudomonadati</taxon>
        <taxon>Bacteroidota</taxon>
        <taxon>Flavobacteriia</taxon>
        <taxon>Flavobacteriales</taxon>
        <taxon>Flavobacteriaceae</taxon>
        <taxon>Flavobacterium</taxon>
    </lineage>
</organism>
<evidence type="ECO:0000256" key="5">
    <source>
        <dbReference type="ARBA" id="ARBA00022519"/>
    </source>
</evidence>
<comment type="similarity">
    <text evidence="2">Belongs to the TonB family.</text>
</comment>
<accession>A0ABV9P276</accession>
<keyword evidence="8 10" id="KW-1133">Transmembrane helix</keyword>
<keyword evidence="4" id="KW-1003">Cell membrane</keyword>
<dbReference type="InterPro" id="IPR037682">
    <property type="entry name" value="TonB_C"/>
</dbReference>
<evidence type="ECO:0000256" key="6">
    <source>
        <dbReference type="ARBA" id="ARBA00022692"/>
    </source>
</evidence>
<proteinExistence type="inferred from homology"/>